<protein>
    <submittedName>
        <fullName evidence="3">Uncharacterized protein</fullName>
    </submittedName>
</protein>
<keyword evidence="2" id="KW-1133">Transmembrane helix</keyword>
<evidence type="ECO:0000313" key="3">
    <source>
        <dbReference type="EMBL" id="KAB2593963.1"/>
    </source>
</evidence>
<evidence type="ECO:0000256" key="1">
    <source>
        <dbReference type="SAM" id="MobiDB-lite"/>
    </source>
</evidence>
<feature type="transmembrane region" description="Helical" evidence="2">
    <location>
        <begin position="38"/>
        <end position="53"/>
    </location>
</feature>
<sequence length="79" mass="8601">MRPRRGTRPHPFAPARTQHSGGQEKGPGFTRALQRTEYNLFLAAVLLIAAGAVSDSWWLIGGGAWALIAAGLIEMIYRP</sequence>
<keyword evidence="2" id="KW-0812">Transmembrane</keyword>
<accession>A0A5N5ETZ1</accession>
<dbReference type="EMBL" id="VYUA01000002">
    <property type="protein sequence ID" value="KAB2593963.1"/>
    <property type="molecule type" value="Genomic_DNA"/>
</dbReference>
<evidence type="ECO:0000256" key="2">
    <source>
        <dbReference type="SAM" id="Phobius"/>
    </source>
</evidence>
<gene>
    <name evidence="3" type="ORF">F5983_02860</name>
</gene>
<reference evidence="3 4" key="1">
    <citation type="submission" date="2019-09" db="EMBL/GenBank/DDBJ databases">
        <authorList>
            <person name="Liu P."/>
        </authorList>
    </citation>
    <scope>NUCLEOTIDE SEQUENCE [LARGE SCALE GENOMIC DNA]</scope>
    <source>
        <strain evidence="3 4">TRM68085</strain>
    </source>
</reference>
<organism evidence="3 4">
    <name type="scientific">Streptomyces arboris</name>
    <dbReference type="NCBI Taxonomy" id="2600619"/>
    <lineage>
        <taxon>Bacteria</taxon>
        <taxon>Bacillati</taxon>
        <taxon>Actinomycetota</taxon>
        <taxon>Actinomycetes</taxon>
        <taxon>Kitasatosporales</taxon>
        <taxon>Streptomycetaceae</taxon>
        <taxon>Streptomyces</taxon>
    </lineage>
</organism>
<dbReference type="Proteomes" id="UP000326907">
    <property type="component" value="Unassembled WGS sequence"/>
</dbReference>
<name>A0A5N5ETZ1_9ACTN</name>
<feature type="region of interest" description="Disordered" evidence="1">
    <location>
        <begin position="1"/>
        <end position="29"/>
    </location>
</feature>
<dbReference type="AlphaFoldDB" id="A0A5N5ETZ1"/>
<proteinExistence type="predicted"/>
<keyword evidence="2" id="KW-0472">Membrane</keyword>
<comment type="caution">
    <text evidence="3">The sequence shown here is derived from an EMBL/GenBank/DDBJ whole genome shotgun (WGS) entry which is preliminary data.</text>
</comment>
<evidence type="ECO:0000313" key="4">
    <source>
        <dbReference type="Proteomes" id="UP000326907"/>
    </source>
</evidence>
<keyword evidence="4" id="KW-1185">Reference proteome</keyword>
<dbReference type="RefSeq" id="WP_151508866.1">
    <property type="nucleotide sequence ID" value="NZ_VYUA01000002.1"/>
</dbReference>